<evidence type="ECO:0000313" key="2">
    <source>
        <dbReference type="EMBL" id="KAL0121092.1"/>
    </source>
</evidence>
<sequence>MSPYVEERLGPESASKPRAENHSEVFAFDKDVFFDDDFIAWEINLCK</sequence>
<organism evidence="2 3">
    <name type="scientific">Cardiocondyla obscurior</name>
    <dbReference type="NCBI Taxonomy" id="286306"/>
    <lineage>
        <taxon>Eukaryota</taxon>
        <taxon>Metazoa</taxon>
        <taxon>Ecdysozoa</taxon>
        <taxon>Arthropoda</taxon>
        <taxon>Hexapoda</taxon>
        <taxon>Insecta</taxon>
        <taxon>Pterygota</taxon>
        <taxon>Neoptera</taxon>
        <taxon>Endopterygota</taxon>
        <taxon>Hymenoptera</taxon>
        <taxon>Apocrita</taxon>
        <taxon>Aculeata</taxon>
        <taxon>Formicoidea</taxon>
        <taxon>Formicidae</taxon>
        <taxon>Myrmicinae</taxon>
        <taxon>Cardiocondyla</taxon>
    </lineage>
</organism>
<accession>A0AAW2G4M5</accession>
<evidence type="ECO:0000313" key="3">
    <source>
        <dbReference type="Proteomes" id="UP001430953"/>
    </source>
</evidence>
<comment type="caution">
    <text evidence="2">The sequence shown here is derived from an EMBL/GenBank/DDBJ whole genome shotgun (WGS) entry which is preliminary data.</text>
</comment>
<protein>
    <submittedName>
        <fullName evidence="2">Uncharacterized protein</fullName>
    </submittedName>
</protein>
<feature type="region of interest" description="Disordered" evidence="1">
    <location>
        <begin position="1"/>
        <end position="20"/>
    </location>
</feature>
<dbReference type="Proteomes" id="UP001430953">
    <property type="component" value="Unassembled WGS sequence"/>
</dbReference>
<proteinExistence type="predicted"/>
<dbReference type="EMBL" id="JADYXP020000007">
    <property type="protein sequence ID" value="KAL0121092.1"/>
    <property type="molecule type" value="Genomic_DNA"/>
</dbReference>
<dbReference type="AlphaFoldDB" id="A0AAW2G4M5"/>
<gene>
    <name evidence="2" type="ORF">PUN28_008664</name>
</gene>
<keyword evidence="3" id="KW-1185">Reference proteome</keyword>
<name>A0AAW2G4M5_9HYME</name>
<reference evidence="2 3" key="1">
    <citation type="submission" date="2023-03" db="EMBL/GenBank/DDBJ databases">
        <title>High recombination rates correlate with genetic variation in Cardiocondyla obscurior ants.</title>
        <authorList>
            <person name="Errbii M."/>
        </authorList>
    </citation>
    <scope>NUCLEOTIDE SEQUENCE [LARGE SCALE GENOMIC DNA]</scope>
    <source>
        <strain evidence="2">Alpha-2009</strain>
        <tissue evidence="2">Whole body</tissue>
    </source>
</reference>
<evidence type="ECO:0000256" key="1">
    <source>
        <dbReference type="SAM" id="MobiDB-lite"/>
    </source>
</evidence>